<gene>
    <name evidence="1" type="ORF">C1280_23430</name>
</gene>
<accession>A0A2Z3HFQ0</accession>
<dbReference type="OrthoDB" id="263971at2"/>
<evidence type="ECO:0000313" key="2">
    <source>
        <dbReference type="Proteomes" id="UP000245802"/>
    </source>
</evidence>
<protein>
    <recommendedName>
        <fullName evidence="3">DUF4351 domain-containing protein</fullName>
    </recommendedName>
</protein>
<keyword evidence="2" id="KW-1185">Reference proteome</keyword>
<name>A0A2Z3HFQ0_9BACT</name>
<dbReference type="KEGG" id="gog:C1280_23430"/>
<dbReference type="AlphaFoldDB" id="A0A2Z3HFQ0"/>
<dbReference type="EMBL" id="CP025958">
    <property type="protein sequence ID" value="AWM42357.1"/>
    <property type="molecule type" value="Genomic_DNA"/>
</dbReference>
<reference evidence="1 2" key="1">
    <citation type="submission" date="2018-01" db="EMBL/GenBank/DDBJ databases">
        <title>G. obscuriglobus.</title>
        <authorList>
            <person name="Franke J."/>
            <person name="Blomberg W."/>
            <person name="Selmecki A."/>
        </authorList>
    </citation>
    <scope>NUCLEOTIDE SEQUENCE [LARGE SCALE GENOMIC DNA]</scope>
    <source>
        <strain evidence="1 2">DSM 5831</strain>
    </source>
</reference>
<dbReference type="Proteomes" id="UP000245802">
    <property type="component" value="Chromosome"/>
</dbReference>
<evidence type="ECO:0008006" key="3">
    <source>
        <dbReference type="Google" id="ProtNLM"/>
    </source>
</evidence>
<organism evidence="1 2">
    <name type="scientific">Gemmata obscuriglobus</name>
    <dbReference type="NCBI Taxonomy" id="114"/>
    <lineage>
        <taxon>Bacteria</taxon>
        <taxon>Pseudomonadati</taxon>
        <taxon>Planctomycetota</taxon>
        <taxon>Planctomycetia</taxon>
        <taxon>Gemmatales</taxon>
        <taxon>Gemmataceae</taxon>
        <taxon>Gemmata</taxon>
    </lineage>
</organism>
<sequence>MGKPFDATLNTLIDAHLGDWAAFLGARAGVPPGPAAPLDTDLSATLQADRLFRIDGVSPAALHLELESSGRLGIPGELLRYNVAAWAVNGLPVHSVLVLLRPKATATDLTGTLELAGADGAPYLTFRYTVIRVWLETVDALLAAGPGVAPLALLTNEADADLPAAFVRFRQALRSAAVPDSVERGLLGSTFVLCGLRYDPARVETLYRELSMTLEDSTTYQLILNRGVAQGEARGAVAEAQRLLLLLGQERFGMAPSAIEAALRAVTDRSRLERLARRVLTATDWNDLLTTN</sequence>
<evidence type="ECO:0000313" key="1">
    <source>
        <dbReference type="EMBL" id="AWM42357.1"/>
    </source>
</evidence>
<proteinExistence type="predicted"/>
<dbReference type="PANTHER" id="PTHR34613:SF1">
    <property type="entry name" value="SLL6017 PROTEIN"/>
    <property type="match status" value="1"/>
</dbReference>
<dbReference type="PANTHER" id="PTHR34613">
    <property type="entry name" value="SLL0800 PROTEIN"/>
    <property type="match status" value="1"/>
</dbReference>